<dbReference type="EMBL" id="CADCTO010000097">
    <property type="protein sequence ID" value="CAA9226261.1"/>
    <property type="molecule type" value="Genomic_DNA"/>
</dbReference>
<protein>
    <submittedName>
        <fullName evidence="1">Uncharacterized protein</fullName>
    </submittedName>
</protein>
<organism evidence="1">
    <name type="scientific">uncultured Armatimonadetes bacterium</name>
    <dbReference type="NCBI Taxonomy" id="157466"/>
    <lineage>
        <taxon>Bacteria</taxon>
        <taxon>Bacillati</taxon>
        <taxon>Armatimonadota</taxon>
        <taxon>environmental samples</taxon>
    </lineage>
</organism>
<gene>
    <name evidence="1" type="ORF">AVDCRST_MAG63-770</name>
</gene>
<evidence type="ECO:0000313" key="1">
    <source>
        <dbReference type="EMBL" id="CAA9226261.1"/>
    </source>
</evidence>
<accession>A0A6J4HL13</accession>
<name>A0A6J4HL13_9BACT</name>
<sequence>MAAAIDGGIGIGDYNARARGMSIAALPGLEAPHSRPLPMRSVRARGMAGCRLPGADWACPPWRRSVGPPAVERWCGPTHQLTCRGGGRNLTREKP</sequence>
<proteinExistence type="predicted"/>
<reference evidence="1" key="1">
    <citation type="submission" date="2020-02" db="EMBL/GenBank/DDBJ databases">
        <authorList>
            <person name="Meier V. D."/>
        </authorList>
    </citation>
    <scope>NUCLEOTIDE SEQUENCE</scope>
    <source>
        <strain evidence="1">AVDCRST_MAG63</strain>
    </source>
</reference>
<dbReference type="AlphaFoldDB" id="A0A6J4HL13"/>